<keyword evidence="1" id="KW-0282">Flagellum</keyword>
<dbReference type="RefSeq" id="WP_076484386.1">
    <property type="nucleotide sequence ID" value="NZ_FTOG01000004.1"/>
</dbReference>
<accession>A0A1N7LK57</accession>
<evidence type="ECO:0000313" key="2">
    <source>
        <dbReference type="Proteomes" id="UP000186221"/>
    </source>
</evidence>
<sequence length="125" mass="13921">MNATILAKTAYANPGQPTRTLRGTEYEIFARVTHRLKITAGMAKSNFPALVSALYDNRKLWTTLAVDVAQPDNELPEMLRARIFYLNEFTQQHSAKVLKGDGTVDVLIDINTAIMRGLRREGGAE</sequence>
<keyword evidence="1" id="KW-0966">Cell projection</keyword>
<proteinExistence type="predicted"/>
<dbReference type="Pfam" id="PF07309">
    <property type="entry name" value="FlaF"/>
    <property type="match status" value="1"/>
</dbReference>
<gene>
    <name evidence="1" type="ORF">SAMN05421580_104127</name>
</gene>
<dbReference type="AlphaFoldDB" id="A0A1N7LK57"/>
<name>A0A1N7LK57_9RHOB</name>
<organism evidence="1 2">
    <name type="scientific">Rhodobacter aestuarii</name>
    <dbReference type="NCBI Taxonomy" id="453582"/>
    <lineage>
        <taxon>Bacteria</taxon>
        <taxon>Pseudomonadati</taxon>
        <taxon>Pseudomonadota</taxon>
        <taxon>Alphaproteobacteria</taxon>
        <taxon>Rhodobacterales</taxon>
        <taxon>Rhodobacter group</taxon>
        <taxon>Rhodobacter</taxon>
    </lineage>
</organism>
<dbReference type="GO" id="GO:0044781">
    <property type="term" value="P:bacterial-type flagellum organization"/>
    <property type="evidence" value="ECO:0007669"/>
    <property type="project" value="InterPro"/>
</dbReference>
<dbReference type="Proteomes" id="UP000186221">
    <property type="component" value="Unassembled WGS sequence"/>
</dbReference>
<dbReference type="EMBL" id="FTOG01000004">
    <property type="protein sequence ID" value="SIS74213.1"/>
    <property type="molecule type" value="Genomic_DNA"/>
</dbReference>
<evidence type="ECO:0000313" key="1">
    <source>
        <dbReference type="EMBL" id="SIS74213.1"/>
    </source>
</evidence>
<dbReference type="OrthoDB" id="9808944at2"/>
<dbReference type="STRING" id="453582.SAMN05421580_104127"/>
<reference evidence="2" key="1">
    <citation type="submission" date="2017-01" db="EMBL/GenBank/DDBJ databases">
        <authorList>
            <person name="Varghese N."/>
            <person name="Submissions S."/>
        </authorList>
    </citation>
    <scope>NUCLEOTIDE SEQUENCE [LARGE SCALE GENOMIC DNA]</scope>
    <source>
        <strain evidence="2">DSM 19945</strain>
    </source>
</reference>
<dbReference type="NCBIfam" id="NF009435">
    <property type="entry name" value="PRK12794.1"/>
    <property type="match status" value="1"/>
</dbReference>
<protein>
    <submittedName>
        <fullName evidence="1">Flagellar protein FlaF</fullName>
    </submittedName>
</protein>
<keyword evidence="1" id="KW-0969">Cilium</keyword>
<keyword evidence="2" id="KW-1185">Reference proteome</keyword>
<dbReference type="InterPro" id="IPR010845">
    <property type="entry name" value="FlaF"/>
</dbReference>